<keyword evidence="2" id="KW-1185">Reference proteome</keyword>
<dbReference type="Pfam" id="PF13966">
    <property type="entry name" value="zf-RVT"/>
    <property type="match status" value="1"/>
</dbReference>
<dbReference type="RefSeq" id="XP_056688676.1">
    <property type="nucleotide sequence ID" value="XM_056832698.1"/>
</dbReference>
<reference evidence="2" key="1">
    <citation type="journal article" date="2021" name="Nat. Commun.">
        <title>Genomic analyses provide insights into spinach domestication and the genetic basis of agronomic traits.</title>
        <authorList>
            <person name="Cai X."/>
            <person name="Sun X."/>
            <person name="Xu C."/>
            <person name="Sun H."/>
            <person name="Wang X."/>
            <person name="Ge C."/>
            <person name="Zhang Z."/>
            <person name="Wang Q."/>
            <person name="Fei Z."/>
            <person name="Jiao C."/>
            <person name="Wang Q."/>
        </authorList>
    </citation>
    <scope>NUCLEOTIDE SEQUENCE [LARGE SCALE GENOMIC DNA]</scope>
    <source>
        <strain evidence="2">cv. Varoflay</strain>
    </source>
</reference>
<protein>
    <recommendedName>
        <fullName evidence="1">Reverse transcriptase zinc-binding domain-containing protein</fullName>
    </recommendedName>
</protein>
<name>A0ABM3QZE3_SPIOL</name>
<evidence type="ECO:0000313" key="3">
    <source>
        <dbReference type="RefSeq" id="XP_056688676.1"/>
    </source>
</evidence>
<dbReference type="Proteomes" id="UP000813463">
    <property type="component" value="Chromosome 6"/>
</dbReference>
<dbReference type="InterPro" id="IPR026960">
    <property type="entry name" value="RVT-Znf"/>
</dbReference>
<dbReference type="PANTHER" id="PTHR33116:SF84">
    <property type="entry name" value="RNA-DIRECTED DNA POLYMERASE"/>
    <property type="match status" value="1"/>
</dbReference>
<dbReference type="PANTHER" id="PTHR33116">
    <property type="entry name" value="REVERSE TRANSCRIPTASE ZINC-BINDING DOMAIN-CONTAINING PROTEIN-RELATED-RELATED"/>
    <property type="match status" value="1"/>
</dbReference>
<evidence type="ECO:0000259" key="1">
    <source>
        <dbReference type="Pfam" id="PF13966"/>
    </source>
</evidence>
<sequence length="177" mass="20604">MYLSNLAQGEKVQWHRYIWNRLSIPKHRFILWLATLDKLKTRSRLHRMGIAADCSCPICGIKPETVAHLFFECTYSVECGTAVLKWLAFSHCKSGLIALLRWVQRTASSDFRRRVAYTAISATVYHVWKARNTCIWQLQVPSIQKLVKDIQGDVKYRVQHLISKKVSSSDLLWFHTL</sequence>
<accession>A0ABM3QZE3</accession>
<reference evidence="3" key="2">
    <citation type="submission" date="2025-08" db="UniProtKB">
        <authorList>
            <consortium name="RefSeq"/>
        </authorList>
    </citation>
    <scope>IDENTIFICATION</scope>
    <source>
        <tissue evidence="3">Leaf</tissue>
    </source>
</reference>
<gene>
    <name evidence="3" type="primary">LOC130463539</name>
</gene>
<dbReference type="GeneID" id="130463539"/>
<proteinExistence type="predicted"/>
<organism evidence="2 3">
    <name type="scientific">Spinacia oleracea</name>
    <name type="common">Spinach</name>
    <dbReference type="NCBI Taxonomy" id="3562"/>
    <lineage>
        <taxon>Eukaryota</taxon>
        <taxon>Viridiplantae</taxon>
        <taxon>Streptophyta</taxon>
        <taxon>Embryophyta</taxon>
        <taxon>Tracheophyta</taxon>
        <taxon>Spermatophyta</taxon>
        <taxon>Magnoliopsida</taxon>
        <taxon>eudicotyledons</taxon>
        <taxon>Gunneridae</taxon>
        <taxon>Pentapetalae</taxon>
        <taxon>Caryophyllales</taxon>
        <taxon>Chenopodiaceae</taxon>
        <taxon>Chenopodioideae</taxon>
        <taxon>Anserineae</taxon>
        <taxon>Spinacia</taxon>
    </lineage>
</organism>
<evidence type="ECO:0000313" key="2">
    <source>
        <dbReference type="Proteomes" id="UP000813463"/>
    </source>
</evidence>
<feature type="domain" description="Reverse transcriptase zinc-binding" evidence="1">
    <location>
        <begin position="4"/>
        <end position="78"/>
    </location>
</feature>